<accession>A0ABW3J7V5</accession>
<sequence>MRAAQFNEFGGIGALHVEEVDEPVAKEGEVVVRVTAVGLNFFDTLILRDKYQITPPLPFSPGAEIAGTIDSLGEGVSGLEIGQRVVAFIGGNGCREKVATKARNVVPIPVGVSDEFAAGLLVTYGTALHAFKDRAKLQPGETVAILGASGGAGLAAIHVAKLMGAQVIAVASSGEKLAYCREHGADMGLNYKEKSLKSGLRELTNNHGVDVLYDCVGGDSAEPALRSMAWEGRYLVIGFAAGEIPKLPLNLVLLKGCAIIGVFWTSFIERSPDAHRDNTLQTLQWAEEGKIAPHIQATFPLVETGKALSLIEQRKVSGKLIVRPQD</sequence>
<dbReference type="GO" id="GO:0016491">
    <property type="term" value="F:oxidoreductase activity"/>
    <property type="evidence" value="ECO:0007669"/>
    <property type="project" value="UniProtKB-KW"/>
</dbReference>
<dbReference type="PANTHER" id="PTHR43677:SF4">
    <property type="entry name" value="QUINONE OXIDOREDUCTASE-LIKE PROTEIN 2"/>
    <property type="match status" value="1"/>
</dbReference>
<keyword evidence="2" id="KW-0560">Oxidoreductase</keyword>
<keyword evidence="3" id="KW-1185">Reference proteome</keyword>
<name>A0ABW3J7V5_9HYPH</name>
<proteinExistence type="predicted"/>
<dbReference type="Pfam" id="PF08240">
    <property type="entry name" value="ADH_N"/>
    <property type="match status" value="1"/>
</dbReference>
<gene>
    <name evidence="2" type="ORF">ACFQ2F_01850</name>
</gene>
<dbReference type="RefSeq" id="WP_379084856.1">
    <property type="nucleotide sequence ID" value="NZ_JBHTJO010000001.1"/>
</dbReference>
<dbReference type="InterPro" id="IPR013154">
    <property type="entry name" value="ADH-like_N"/>
</dbReference>
<dbReference type="InterPro" id="IPR013149">
    <property type="entry name" value="ADH-like_C"/>
</dbReference>
<evidence type="ECO:0000313" key="3">
    <source>
        <dbReference type="Proteomes" id="UP001597102"/>
    </source>
</evidence>
<dbReference type="Gene3D" id="3.90.180.10">
    <property type="entry name" value="Medium-chain alcohol dehydrogenases, catalytic domain"/>
    <property type="match status" value="1"/>
</dbReference>
<evidence type="ECO:0000259" key="1">
    <source>
        <dbReference type="SMART" id="SM00829"/>
    </source>
</evidence>
<comment type="caution">
    <text evidence="2">The sequence shown here is derived from an EMBL/GenBank/DDBJ whole genome shotgun (WGS) entry which is preliminary data.</text>
</comment>
<dbReference type="PANTHER" id="PTHR43677">
    <property type="entry name" value="SHORT-CHAIN DEHYDROGENASE/REDUCTASE"/>
    <property type="match status" value="1"/>
</dbReference>
<dbReference type="InterPro" id="IPR020843">
    <property type="entry name" value="ER"/>
</dbReference>
<dbReference type="InterPro" id="IPR011032">
    <property type="entry name" value="GroES-like_sf"/>
</dbReference>
<feature type="domain" description="Enoyl reductase (ER)" evidence="1">
    <location>
        <begin position="10"/>
        <end position="322"/>
    </location>
</feature>
<reference evidence="3" key="1">
    <citation type="journal article" date="2019" name="Int. J. Syst. Evol. Microbiol.">
        <title>The Global Catalogue of Microorganisms (GCM) 10K type strain sequencing project: providing services to taxonomists for standard genome sequencing and annotation.</title>
        <authorList>
            <consortium name="The Broad Institute Genomics Platform"/>
            <consortium name="The Broad Institute Genome Sequencing Center for Infectious Disease"/>
            <person name="Wu L."/>
            <person name="Ma J."/>
        </authorList>
    </citation>
    <scope>NUCLEOTIDE SEQUENCE [LARGE SCALE GENOMIC DNA]</scope>
    <source>
        <strain evidence="3">CCUG 61697</strain>
    </source>
</reference>
<dbReference type="SMART" id="SM00829">
    <property type="entry name" value="PKS_ER"/>
    <property type="match status" value="1"/>
</dbReference>
<dbReference type="InterPro" id="IPR051397">
    <property type="entry name" value="Zn-ADH-like_protein"/>
</dbReference>
<evidence type="ECO:0000313" key="2">
    <source>
        <dbReference type="EMBL" id="MFD0985836.1"/>
    </source>
</evidence>
<dbReference type="SUPFAM" id="SSF50129">
    <property type="entry name" value="GroES-like"/>
    <property type="match status" value="1"/>
</dbReference>
<dbReference type="SUPFAM" id="SSF51735">
    <property type="entry name" value="NAD(P)-binding Rossmann-fold domains"/>
    <property type="match status" value="1"/>
</dbReference>
<dbReference type="EC" id="1.-.-.-" evidence="2"/>
<dbReference type="CDD" id="cd08241">
    <property type="entry name" value="QOR1"/>
    <property type="match status" value="1"/>
</dbReference>
<organism evidence="2 3">
    <name type="scientific">Methyloligella solikamskensis</name>
    <dbReference type="NCBI Taxonomy" id="1177756"/>
    <lineage>
        <taxon>Bacteria</taxon>
        <taxon>Pseudomonadati</taxon>
        <taxon>Pseudomonadota</taxon>
        <taxon>Alphaproteobacteria</taxon>
        <taxon>Hyphomicrobiales</taxon>
        <taxon>Hyphomicrobiaceae</taxon>
        <taxon>Methyloligella</taxon>
    </lineage>
</organism>
<protein>
    <submittedName>
        <fullName evidence="2">NADPH:quinone oxidoreductase family protein</fullName>
        <ecNumber evidence="2">1.-.-.-</ecNumber>
    </submittedName>
</protein>
<dbReference type="Pfam" id="PF00107">
    <property type="entry name" value="ADH_zinc_N"/>
    <property type="match status" value="1"/>
</dbReference>
<dbReference type="EMBL" id="JBHTJO010000001">
    <property type="protein sequence ID" value="MFD0985836.1"/>
    <property type="molecule type" value="Genomic_DNA"/>
</dbReference>
<dbReference type="Gene3D" id="3.40.50.720">
    <property type="entry name" value="NAD(P)-binding Rossmann-like Domain"/>
    <property type="match status" value="1"/>
</dbReference>
<dbReference type="Proteomes" id="UP001597102">
    <property type="component" value="Unassembled WGS sequence"/>
</dbReference>
<dbReference type="InterPro" id="IPR036291">
    <property type="entry name" value="NAD(P)-bd_dom_sf"/>
</dbReference>